<keyword evidence="1" id="KW-1133">Transmembrane helix</keyword>
<evidence type="ECO:0000256" key="1">
    <source>
        <dbReference type="SAM" id="Phobius"/>
    </source>
</evidence>
<keyword evidence="1" id="KW-0472">Membrane</keyword>
<dbReference type="OrthoDB" id="10387218at2759"/>
<evidence type="ECO:0000313" key="2">
    <source>
        <dbReference type="EMBL" id="EFO14620.1"/>
    </source>
</evidence>
<sequence length="119" mass="13553">MIIIFTSIEIRVLYLIIITLSVIWIKLLFGLKCYHGITTKYFHSPISFQIKTCQAGNFCTKYHRIDFRYRRSFTVKSCDNDGICTDEGCTVGSIGAKFMGFMTGPLFYFSISIIGGNFS</sequence>
<dbReference type="EMBL" id="JH712496">
    <property type="protein sequence ID" value="EFO14620.1"/>
    <property type="molecule type" value="Genomic_DNA"/>
</dbReference>
<protein>
    <submittedName>
        <fullName evidence="2">Uncharacterized protein</fullName>
    </submittedName>
</protein>
<organism evidence="2">
    <name type="scientific">Loa loa</name>
    <name type="common">Eye worm</name>
    <name type="synonym">Filaria loa</name>
    <dbReference type="NCBI Taxonomy" id="7209"/>
    <lineage>
        <taxon>Eukaryota</taxon>
        <taxon>Metazoa</taxon>
        <taxon>Ecdysozoa</taxon>
        <taxon>Nematoda</taxon>
        <taxon>Chromadorea</taxon>
        <taxon>Rhabditida</taxon>
        <taxon>Spirurina</taxon>
        <taxon>Spiruromorpha</taxon>
        <taxon>Filarioidea</taxon>
        <taxon>Onchocercidae</taxon>
        <taxon>Loa</taxon>
    </lineage>
</organism>
<dbReference type="KEGG" id="loa:LOAG_13897"/>
<dbReference type="CTD" id="9951372"/>
<gene>
    <name evidence="2" type="ORF">LOAG_13897</name>
</gene>
<feature type="transmembrane region" description="Helical" evidence="1">
    <location>
        <begin position="12"/>
        <end position="31"/>
    </location>
</feature>
<dbReference type="RefSeq" id="XP_003149449.1">
    <property type="nucleotide sequence ID" value="XM_003149401.1"/>
</dbReference>
<proteinExistence type="predicted"/>
<keyword evidence="1" id="KW-0812">Transmembrane</keyword>
<name>A0A1S0TK18_LOALO</name>
<accession>A0A1S0TK18</accession>
<reference evidence="2" key="1">
    <citation type="submission" date="2012-04" db="EMBL/GenBank/DDBJ databases">
        <title>The Genome Sequence of Loa loa.</title>
        <authorList>
            <consortium name="The Broad Institute Genome Sequencing Platform"/>
            <consortium name="Broad Institute Genome Sequencing Center for Infectious Disease"/>
            <person name="Nutman T.B."/>
            <person name="Fink D.L."/>
            <person name="Russ C."/>
            <person name="Young S."/>
            <person name="Zeng Q."/>
            <person name="Gargeya S."/>
            <person name="Alvarado L."/>
            <person name="Berlin A."/>
            <person name="Chapman S.B."/>
            <person name="Chen Z."/>
            <person name="Freedman E."/>
            <person name="Gellesch M."/>
            <person name="Goldberg J."/>
            <person name="Griggs A."/>
            <person name="Gujja S."/>
            <person name="Heilman E.R."/>
            <person name="Heiman D."/>
            <person name="Howarth C."/>
            <person name="Mehta T."/>
            <person name="Neiman D."/>
            <person name="Pearson M."/>
            <person name="Roberts A."/>
            <person name="Saif S."/>
            <person name="Shea T."/>
            <person name="Shenoy N."/>
            <person name="Sisk P."/>
            <person name="Stolte C."/>
            <person name="Sykes S."/>
            <person name="White J."/>
            <person name="Yandava C."/>
            <person name="Haas B."/>
            <person name="Henn M.R."/>
            <person name="Nusbaum C."/>
            <person name="Birren B."/>
        </authorList>
    </citation>
    <scope>NUCLEOTIDE SEQUENCE [LARGE SCALE GENOMIC DNA]</scope>
</reference>
<dbReference type="InParanoid" id="A0A1S0TK18"/>
<dbReference type="AlphaFoldDB" id="A0A1S0TK18"/>
<dbReference type="GeneID" id="9951372"/>